<dbReference type="AlphaFoldDB" id="A0A0F9DGF2"/>
<dbReference type="EMBL" id="LAZR01031740">
    <property type="protein sequence ID" value="KKL52866.1"/>
    <property type="molecule type" value="Genomic_DNA"/>
</dbReference>
<sequence length="76" mass="9130">MNITDLPEDNGSLSPLYFYRYALKDLMQEFLYIQMEETQNINPVQPNFRESPTTNKFSKTQELFDSDLLKCYKFYL</sequence>
<protein>
    <submittedName>
        <fullName evidence="1">Uncharacterized protein</fullName>
    </submittedName>
</protein>
<accession>A0A0F9DGF2</accession>
<gene>
    <name evidence="1" type="ORF">LCGC14_2281200</name>
</gene>
<reference evidence="1" key="1">
    <citation type="journal article" date="2015" name="Nature">
        <title>Complex archaea that bridge the gap between prokaryotes and eukaryotes.</title>
        <authorList>
            <person name="Spang A."/>
            <person name="Saw J.H."/>
            <person name="Jorgensen S.L."/>
            <person name="Zaremba-Niedzwiedzka K."/>
            <person name="Martijn J."/>
            <person name="Lind A.E."/>
            <person name="van Eijk R."/>
            <person name="Schleper C."/>
            <person name="Guy L."/>
            <person name="Ettema T.J."/>
        </authorList>
    </citation>
    <scope>NUCLEOTIDE SEQUENCE</scope>
</reference>
<comment type="caution">
    <text evidence="1">The sequence shown here is derived from an EMBL/GenBank/DDBJ whole genome shotgun (WGS) entry which is preliminary data.</text>
</comment>
<evidence type="ECO:0000313" key="1">
    <source>
        <dbReference type="EMBL" id="KKL52866.1"/>
    </source>
</evidence>
<name>A0A0F9DGF2_9ZZZZ</name>
<proteinExistence type="predicted"/>
<organism evidence="1">
    <name type="scientific">marine sediment metagenome</name>
    <dbReference type="NCBI Taxonomy" id="412755"/>
    <lineage>
        <taxon>unclassified sequences</taxon>
        <taxon>metagenomes</taxon>
        <taxon>ecological metagenomes</taxon>
    </lineage>
</organism>